<gene>
    <name evidence="1" type="ORF">EG68_05817</name>
</gene>
<organism evidence="1 2">
    <name type="scientific">Paragonimus skrjabini miyazakii</name>
    <dbReference type="NCBI Taxonomy" id="59628"/>
    <lineage>
        <taxon>Eukaryota</taxon>
        <taxon>Metazoa</taxon>
        <taxon>Spiralia</taxon>
        <taxon>Lophotrochozoa</taxon>
        <taxon>Platyhelminthes</taxon>
        <taxon>Trematoda</taxon>
        <taxon>Digenea</taxon>
        <taxon>Plagiorchiida</taxon>
        <taxon>Troglotremata</taxon>
        <taxon>Troglotrematidae</taxon>
        <taxon>Paragonimus</taxon>
    </lineage>
</organism>
<accession>A0A8S9YVP4</accession>
<protein>
    <submittedName>
        <fullName evidence="1">Uncharacterized protein</fullName>
    </submittedName>
</protein>
<sequence length="67" mass="7877">MLFYLEIAKDCCWNPYLGRTLSLGVSTLPQSWSFTSDEDKLASWWPCPKWILWLYEPDQGVIIMHVP</sequence>
<proteinExistence type="predicted"/>
<dbReference type="Proteomes" id="UP000822476">
    <property type="component" value="Unassembled WGS sequence"/>
</dbReference>
<evidence type="ECO:0000313" key="2">
    <source>
        <dbReference type="Proteomes" id="UP000822476"/>
    </source>
</evidence>
<keyword evidence="2" id="KW-1185">Reference proteome</keyword>
<dbReference type="AlphaFoldDB" id="A0A8S9YVP4"/>
<dbReference type="EMBL" id="JTDE01002374">
    <property type="protein sequence ID" value="KAF7257456.1"/>
    <property type="molecule type" value="Genomic_DNA"/>
</dbReference>
<comment type="caution">
    <text evidence="1">The sequence shown here is derived from an EMBL/GenBank/DDBJ whole genome shotgun (WGS) entry which is preliminary data.</text>
</comment>
<name>A0A8S9YVP4_9TREM</name>
<reference evidence="1" key="1">
    <citation type="submission" date="2019-07" db="EMBL/GenBank/DDBJ databases">
        <title>Annotation for the trematode Paragonimus miyazaki's.</title>
        <authorList>
            <person name="Choi Y.-J."/>
        </authorList>
    </citation>
    <scope>NUCLEOTIDE SEQUENCE</scope>
    <source>
        <strain evidence="1">Japan</strain>
    </source>
</reference>
<evidence type="ECO:0000313" key="1">
    <source>
        <dbReference type="EMBL" id="KAF7257456.1"/>
    </source>
</evidence>